<dbReference type="PROSITE" id="PS51462">
    <property type="entry name" value="NUDIX"/>
    <property type="match status" value="1"/>
</dbReference>
<dbReference type="InterPro" id="IPR000086">
    <property type="entry name" value="NUDIX_hydrolase_dom"/>
</dbReference>
<dbReference type="STRING" id="754436.JCM19237_2684"/>
<evidence type="ECO:0000256" key="1">
    <source>
        <dbReference type="SAM" id="Phobius"/>
    </source>
</evidence>
<dbReference type="InterPro" id="IPR036938">
    <property type="entry name" value="PAP2/HPO_sf"/>
</dbReference>
<feature type="domain" description="Nudix hydrolase" evidence="2">
    <location>
        <begin position="1"/>
        <end position="148"/>
    </location>
</feature>
<dbReference type="AlphaFoldDB" id="A0A090RGB0"/>
<proteinExistence type="predicted"/>
<dbReference type="Gene3D" id="3.90.79.10">
    <property type="entry name" value="Nucleoside Triphosphate Pyrophosphohydrolase"/>
    <property type="match status" value="1"/>
</dbReference>
<feature type="transmembrane region" description="Helical" evidence="1">
    <location>
        <begin position="252"/>
        <end position="273"/>
    </location>
</feature>
<feature type="transmembrane region" description="Helical" evidence="1">
    <location>
        <begin position="211"/>
        <end position="232"/>
    </location>
</feature>
<dbReference type="SUPFAM" id="SSF48317">
    <property type="entry name" value="Acid phosphatase/Vanadium-dependent haloperoxidase"/>
    <property type="match status" value="1"/>
</dbReference>
<evidence type="ECO:0000259" key="2">
    <source>
        <dbReference type="PROSITE" id="PS51462"/>
    </source>
</evidence>
<keyword evidence="1" id="KW-1133">Transmembrane helix</keyword>
<dbReference type="Pfam" id="PF01569">
    <property type="entry name" value="PAP2"/>
    <property type="match status" value="1"/>
</dbReference>
<dbReference type="EMBL" id="BBMN01000012">
    <property type="protein sequence ID" value="GAL06587.1"/>
    <property type="molecule type" value="Genomic_DNA"/>
</dbReference>
<dbReference type="Pfam" id="PF00293">
    <property type="entry name" value="NUDIX"/>
    <property type="match status" value="1"/>
</dbReference>
<comment type="caution">
    <text evidence="3">The sequence shown here is derived from an EMBL/GenBank/DDBJ whole genome shotgun (WGS) entry which is preliminary data.</text>
</comment>
<dbReference type="GO" id="GO:0003824">
    <property type="term" value="F:catalytic activity"/>
    <property type="evidence" value="ECO:0007669"/>
    <property type="project" value="UniProtKB-ARBA"/>
</dbReference>
<reference evidence="3 4" key="1">
    <citation type="journal article" date="2014" name="Genome Announc.">
        <title>Draft Genome Sequences of Two Vibrionaceae Species, Vibrio ponticus C121 and Photobacterium aphoticum C119, Isolated as Coral Reef Microbiota.</title>
        <authorList>
            <person name="Al-saari N."/>
            <person name="Meirelles P.M."/>
            <person name="Mino S."/>
            <person name="Suda W."/>
            <person name="Oshima K."/>
            <person name="Hattori M."/>
            <person name="Ohkuma M."/>
            <person name="Thompson F.L."/>
            <person name="Gomez-Gil B."/>
            <person name="Sawabe T."/>
            <person name="Sawabe T."/>
        </authorList>
    </citation>
    <scope>NUCLEOTIDE SEQUENCE [LARGE SCALE GENOMIC DNA]</scope>
    <source>
        <strain evidence="3 4">JCM 19237</strain>
    </source>
</reference>
<organism evidence="3 4">
    <name type="scientific">Photobacterium aphoticum</name>
    <dbReference type="NCBI Taxonomy" id="754436"/>
    <lineage>
        <taxon>Bacteria</taxon>
        <taxon>Pseudomonadati</taxon>
        <taxon>Pseudomonadota</taxon>
        <taxon>Gammaproteobacteria</taxon>
        <taxon>Vibrionales</taxon>
        <taxon>Vibrionaceae</taxon>
        <taxon>Photobacterium</taxon>
    </lineage>
</organism>
<dbReference type="InterPro" id="IPR015797">
    <property type="entry name" value="NUDIX_hydrolase-like_dom_sf"/>
</dbReference>
<dbReference type="SUPFAM" id="SSF55811">
    <property type="entry name" value="Nudix"/>
    <property type="match status" value="1"/>
</dbReference>
<protein>
    <submittedName>
        <fullName evidence="3">Membrane-associated phospholipid phosphatase</fullName>
    </submittedName>
</protein>
<dbReference type="Proteomes" id="UP000029227">
    <property type="component" value="Unassembled WGS sequence"/>
</dbReference>
<dbReference type="eggNOG" id="COG0494">
    <property type="taxonomic scope" value="Bacteria"/>
</dbReference>
<evidence type="ECO:0000313" key="4">
    <source>
        <dbReference type="Proteomes" id="UP000029227"/>
    </source>
</evidence>
<dbReference type="InterPro" id="IPR000326">
    <property type="entry name" value="PAP2/HPO"/>
</dbReference>
<accession>A0A090RGB0</accession>
<sequence length="291" mass="32629">MVGAVCIIRHNDSLVMISEVITQKLALPGGYIDETDTPESAAAREALEEAGISVRVVDLIQYRGRAAIYACQAVSPIFVSSFRDQRGFPIVASWYSKHFATEVDRVYLADTDKVPLSDHRYPDDVPLMEEWLAKTPNSEVLVYDRLDDTVNLLHKYELTLIQSLQQTVAQWPQTLQTLFEGAMAIMNLPGEIVFMLLVVVLTGAFTGPQRLLELLFVMLVGLFTTSLLKHGIASPRPFFALPELQKVDAHAFGFPSMHTLMATLLWGWLWAVITHSRSRSWKIGLAYCSRC</sequence>
<feature type="transmembrane region" description="Helical" evidence="1">
    <location>
        <begin position="182"/>
        <end position="204"/>
    </location>
</feature>
<keyword evidence="1" id="KW-0472">Membrane</keyword>
<evidence type="ECO:0000313" key="3">
    <source>
        <dbReference type="EMBL" id="GAL06587.1"/>
    </source>
</evidence>
<name>A0A090RGB0_9GAMM</name>
<keyword evidence="1" id="KW-0812">Transmembrane</keyword>
<dbReference type="eggNOG" id="COG0671">
    <property type="taxonomic scope" value="Bacteria"/>
</dbReference>
<gene>
    <name evidence="3" type="ORF">JCM19237_2684</name>
</gene>